<dbReference type="PANTHER" id="PTHR13375">
    <property type="entry name" value="FMS INTERACTING PROTEIN"/>
    <property type="match status" value="1"/>
</dbReference>
<comment type="subcellular location">
    <subcellularLocation>
        <location evidence="1">Nucleus</location>
    </subcellularLocation>
</comment>
<dbReference type="AlphaFoldDB" id="A0A4T0FGI4"/>
<protein>
    <recommendedName>
        <fullName evidence="7">THO complex subunit 5</fullName>
    </recommendedName>
</protein>
<name>A0A4T0FGI4_9BASI</name>
<evidence type="ECO:0000313" key="6">
    <source>
        <dbReference type="Proteomes" id="UP000310189"/>
    </source>
</evidence>
<dbReference type="GO" id="GO:0000445">
    <property type="term" value="C:THO complex part of transcription export complex"/>
    <property type="evidence" value="ECO:0007669"/>
    <property type="project" value="TreeGrafter"/>
</dbReference>
<comment type="similarity">
    <text evidence="2">Belongs to the THOC5 family.</text>
</comment>
<dbReference type="Proteomes" id="UP000310189">
    <property type="component" value="Unassembled WGS sequence"/>
</dbReference>
<dbReference type="EMBL" id="SPNW01000063">
    <property type="protein sequence ID" value="TIA87149.1"/>
    <property type="molecule type" value="Genomic_DNA"/>
</dbReference>
<organism evidence="5 6">
    <name type="scientific">Wallemia hederae</name>
    <dbReference type="NCBI Taxonomy" id="1540922"/>
    <lineage>
        <taxon>Eukaryota</taxon>
        <taxon>Fungi</taxon>
        <taxon>Dikarya</taxon>
        <taxon>Basidiomycota</taxon>
        <taxon>Wallemiomycotina</taxon>
        <taxon>Wallemiomycetes</taxon>
        <taxon>Wallemiales</taxon>
        <taxon>Wallemiaceae</taxon>
        <taxon>Wallemia</taxon>
    </lineage>
</organism>
<keyword evidence="3" id="KW-0539">Nucleus</keyword>
<evidence type="ECO:0000256" key="3">
    <source>
        <dbReference type="ARBA" id="ARBA00023242"/>
    </source>
</evidence>
<accession>A0A4T0FGI4</accession>
<evidence type="ECO:0000256" key="4">
    <source>
        <dbReference type="SAM" id="MobiDB-lite"/>
    </source>
</evidence>
<feature type="compositionally biased region" description="Acidic residues" evidence="4">
    <location>
        <begin position="183"/>
        <end position="192"/>
    </location>
</feature>
<comment type="caution">
    <text evidence="5">The sequence shown here is derived from an EMBL/GenBank/DDBJ whole genome shotgun (WGS) entry which is preliminary data.</text>
</comment>
<proteinExistence type="inferred from homology"/>
<evidence type="ECO:0000313" key="5">
    <source>
        <dbReference type="EMBL" id="TIA87149.1"/>
    </source>
</evidence>
<evidence type="ECO:0000256" key="2">
    <source>
        <dbReference type="ARBA" id="ARBA00008044"/>
    </source>
</evidence>
<dbReference type="InterPro" id="IPR019163">
    <property type="entry name" value="THO_Thoc5"/>
</dbReference>
<evidence type="ECO:0008006" key="7">
    <source>
        <dbReference type="Google" id="ProtNLM"/>
    </source>
</evidence>
<dbReference type="GO" id="GO:0003729">
    <property type="term" value="F:mRNA binding"/>
    <property type="evidence" value="ECO:0007669"/>
    <property type="project" value="TreeGrafter"/>
</dbReference>
<feature type="region of interest" description="Disordered" evidence="4">
    <location>
        <begin position="174"/>
        <end position="235"/>
    </location>
</feature>
<reference evidence="5 6" key="1">
    <citation type="submission" date="2019-03" db="EMBL/GenBank/DDBJ databases">
        <title>Sequencing 23 genomes of Wallemia ichthyophaga.</title>
        <authorList>
            <person name="Gostincar C."/>
        </authorList>
    </citation>
    <scope>NUCLEOTIDE SEQUENCE [LARGE SCALE GENOMIC DNA]</scope>
    <source>
        <strain evidence="5 6">EXF-5753</strain>
    </source>
</reference>
<evidence type="ECO:0000256" key="1">
    <source>
        <dbReference type="ARBA" id="ARBA00004123"/>
    </source>
</evidence>
<dbReference type="Pfam" id="PF09766">
    <property type="entry name" value="FmiP_Thoc5"/>
    <property type="match status" value="1"/>
</dbReference>
<sequence length="235" mass="27089">MEQLQQTLESEGTLSLAQKVALLSHLKALNRDSSSVIRQSKQAAAHQAQLSDSVHARVQNLLYERRHLEQEIERCRNFETSYDKVPLVSLEDYQQAADTEQETDEHALMLNRLKFELSTRQQLSERRKQLQDIRSLINSENNETKNSLEDLDSDLDKFVDFARGIQSKLNKLDKVWESKEDKMEEEEEENGAEDSKASKDADDIEIDDVVDKQPQDRDTNDSDHQTAPAEQMDTN</sequence>
<dbReference type="GO" id="GO:0006406">
    <property type="term" value="P:mRNA export from nucleus"/>
    <property type="evidence" value="ECO:0007669"/>
    <property type="project" value="TreeGrafter"/>
</dbReference>
<keyword evidence="6" id="KW-1185">Reference proteome</keyword>
<dbReference type="OrthoDB" id="20582at2759"/>
<dbReference type="PANTHER" id="PTHR13375:SF3">
    <property type="entry name" value="THO COMPLEX SUBUNIT 5 HOMOLOG"/>
    <property type="match status" value="1"/>
</dbReference>
<gene>
    <name evidence="5" type="ORF">E3P99_03352</name>
</gene>
<feature type="compositionally biased region" description="Basic and acidic residues" evidence="4">
    <location>
        <begin position="209"/>
        <end position="224"/>
    </location>
</feature>